<comment type="caution">
    <text evidence="3">The sequence shown here is derived from an EMBL/GenBank/DDBJ whole genome shotgun (WGS) entry which is preliminary data.</text>
</comment>
<dbReference type="Pfam" id="PF13561">
    <property type="entry name" value="adh_short_C2"/>
    <property type="match status" value="1"/>
</dbReference>
<sequence>MRAFTLNGWRVAFGFHQNQEKAARLAETAGAIPFMADLRDESQCLRLFSGALAQLGHIDCLIHCAGIDWQGLISDMPAGEWDSLMALNLRGAFILSREAVRHMRPLGGGSILLISSVQAAGGASCESAYATSKAGLIGLCRSLAREWGPCGIRVNCLSPGVIDAGMMDAFSPDDKEALRLETPLQRLGSPEDVAQAALFLSSEKAGFITGQVLGVDGGLVL</sequence>
<dbReference type="EC" id="1.1.1.100" evidence="3"/>
<keyword evidence="2 3" id="KW-0560">Oxidoreductase</keyword>
<dbReference type="EMBL" id="VSSQ01081628">
    <property type="protein sequence ID" value="MPN30493.1"/>
    <property type="molecule type" value="Genomic_DNA"/>
</dbReference>
<dbReference type="GO" id="GO:0048038">
    <property type="term" value="F:quinone binding"/>
    <property type="evidence" value="ECO:0007669"/>
    <property type="project" value="TreeGrafter"/>
</dbReference>
<dbReference type="PROSITE" id="PS00061">
    <property type="entry name" value="ADH_SHORT"/>
    <property type="match status" value="1"/>
</dbReference>
<organism evidence="3">
    <name type="scientific">bioreactor metagenome</name>
    <dbReference type="NCBI Taxonomy" id="1076179"/>
    <lineage>
        <taxon>unclassified sequences</taxon>
        <taxon>metagenomes</taxon>
        <taxon>ecological metagenomes</taxon>
    </lineage>
</organism>
<dbReference type="Gene3D" id="3.40.50.720">
    <property type="entry name" value="NAD(P)-binding Rossmann-like Domain"/>
    <property type="match status" value="1"/>
</dbReference>
<evidence type="ECO:0000256" key="2">
    <source>
        <dbReference type="ARBA" id="ARBA00023002"/>
    </source>
</evidence>
<evidence type="ECO:0000256" key="1">
    <source>
        <dbReference type="ARBA" id="ARBA00006484"/>
    </source>
</evidence>
<dbReference type="GO" id="GO:0006633">
    <property type="term" value="P:fatty acid biosynthetic process"/>
    <property type="evidence" value="ECO:0007669"/>
    <property type="project" value="TreeGrafter"/>
</dbReference>
<dbReference type="PANTHER" id="PTHR42760">
    <property type="entry name" value="SHORT-CHAIN DEHYDROGENASES/REDUCTASES FAMILY MEMBER"/>
    <property type="match status" value="1"/>
</dbReference>
<gene>
    <name evidence="3" type="primary">fabG_136</name>
    <name evidence="3" type="ORF">SDC9_177964</name>
</gene>
<evidence type="ECO:0000313" key="3">
    <source>
        <dbReference type="EMBL" id="MPN30493.1"/>
    </source>
</evidence>
<name>A0A645H3U3_9ZZZZ</name>
<dbReference type="AlphaFoldDB" id="A0A645H3U3"/>
<dbReference type="InterPro" id="IPR002347">
    <property type="entry name" value="SDR_fam"/>
</dbReference>
<dbReference type="PRINTS" id="PR00081">
    <property type="entry name" value="GDHRDH"/>
</dbReference>
<dbReference type="CDD" id="cd05233">
    <property type="entry name" value="SDR_c"/>
    <property type="match status" value="1"/>
</dbReference>
<accession>A0A645H3U3</accession>
<dbReference type="InterPro" id="IPR036291">
    <property type="entry name" value="NAD(P)-bd_dom_sf"/>
</dbReference>
<comment type="similarity">
    <text evidence="1">Belongs to the short-chain dehydrogenases/reductases (SDR) family.</text>
</comment>
<dbReference type="PRINTS" id="PR00080">
    <property type="entry name" value="SDRFAMILY"/>
</dbReference>
<dbReference type="SUPFAM" id="SSF51735">
    <property type="entry name" value="NAD(P)-binding Rossmann-fold domains"/>
    <property type="match status" value="1"/>
</dbReference>
<protein>
    <submittedName>
        <fullName evidence="3">3-oxoacyl-[acyl-carrier-protein] reductase FabG</fullName>
        <ecNumber evidence="3">1.1.1.100</ecNumber>
    </submittedName>
</protein>
<dbReference type="FunFam" id="3.40.50.720:FF:000173">
    <property type="entry name" value="3-oxoacyl-[acyl-carrier protein] reductase"/>
    <property type="match status" value="1"/>
</dbReference>
<reference evidence="3" key="1">
    <citation type="submission" date="2019-08" db="EMBL/GenBank/DDBJ databases">
        <authorList>
            <person name="Kucharzyk K."/>
            <person name="Murdoch R.W."/>
            <person name="Higgins S."/>
            <person name="Loffler F."/>
        </authorList>
    </citation>
    <scope>NUCLEOTIDE SEQUENCE</scope>
</reference>
<dbReference type="GO" id="GO:0004316">
    <property type="term" value="F:3-oxoacyl-[acyl-carrier-protein] reductase (NADPH) activity"/>
    <property type="evidence" value="ECO:0007669"/>
    <property type="project" value="UniProtKB-EC"/>
</dbReference>
<dbReference type="PANTHER" id="PTHR42760:SF133">
    <property type="entry name" value="3-OXOACYL-[ACYL-CARRIER-PROTEIN] REDUCTASE"/>
    <property type="match status" value="1"/>
</dbReference>
<proteinExistence type="inferred from homology"/>
<dbReference type="InterPro" id="IPR020904">
    <property type="entry name" value="Sc_DH/Rdtase_CS"/>
</dbReference>